<keyword evidence="4" id="KW-1185">Reference proteome</keyword>
<dbReference type="InterPro" id="IPR036165">
    <property type="entry name" value="YefM-like_sf"/>
</dbReference>
<proteinExistence type="inferred from homology"/>
<dbReference type="EMBL" id="AP026560">
    <property type="protein sequence ID" value="BDP41387.1"/>
    <property type="molecule type" value="Genomic_DNA"/>
</dbReference>
<evidence type="ECO:0000256" key="1">
    <source>
        <dbReference type="ARBA" id="ARBA00009981"/>
    </source>
</evidence>
<sequence length="84" mass="9517">MTKLVKLQDAKANLSQLIREAEAGETVIVTRHGKPTVRLVVVEPEGEVGPVRMGIETFRSIPKIEDLEFERDRTPWGDIELDFD</sequence>
<reference evidence="3" key="1">
    <citation type="submission" date="2022-07" db="EMBL/GenBank/DDBJ databases">
        <title>Complete Genome Sequence of the Radioresistant Bacterium Deinococcus aetherius ST0316, Isolated from the Air Dust collected in Lower Stratosphere above Japan.</title>
        <authorList>
            <person name="Satoh K."/>
            <person name="Hagiwara K."/>
            <person name="Katsumata K."/>
            <person name="Kubo A."/>
            <person name="Yokobori S."/>
            <person name="Yamagishi A."/>
            <person name="Oono Y."/>
            <person name="Narumi I."/>
        </authorList>
    </citation>
    <scope>NUCLEOTIDE SEQUENCE</scope>
    <source>
        <strain evidence="3">ST0316</strain>
    </source>
</reference>
<gene>
    <name evidence="3" type="ORF">DAETH_13560</name>
</gene>
<protein>
    <recommendedName>
        <fullName evidence="2">Antitoxin</fullName>
    </recommendedName>
</protein>
<evidence type="ECO:0000256" key="2">
    <source>
        <dbReference type="RuleBase" id="RU362080"/>
    </source>
</evidence>
<dbReference type="InterPro" id="IPR006442">
    <property type="entry name" value="Antitoxin_Phd/YefM"/>
</dbReference>
<comment type="function">
    <text evidence="2">Antitoxin component of a type II toxin-antitoxin (TA) system.</text>
</comment>
<dbReference type="Proteomes" id="UP001064971">
    <property type="component" value="Chromosome"/>
</dbReference>
<dbReference type="Pfam" id="PF02604">
    <property type="entry name" value="PhdYeFM_antitox"/>
    <property type="match status" value="1"/>
</dbReference>
<dbReference type="Gene3D" id="3.40.1620.10">
    <property type="entry name" value="YefM-like domain"/>
    <property type="match status" value="1"/>
</dbReference>
<evidence type="ECO:0000313" key="3">
    <source>
        <dbReference type="EMBL" id="BDP41387.1"/>
    </source>
</evidence>
<organism evidence="3 4">
    <name type="scientific">Deinococcus aetherius</name>
    <dbReference type="NCBI Taxonomy" id="200252"/>
    <lineage>
        <taxon>Bacteria</taxon>
        <taxon>Thermotogati</taxon>
        <taxon>Deinococcota</taxon>
        <taxon>Deinococci</taxon>
        <taxon>Deinococcales</taxon>
        <taxon>Deinococcaceae</taxon>
        <taxon>Deinococcus</taxon>
    </lineage>
</organism>
<dbReference type="NCBIfam" id="TIGR01552">
    <property type="entry name" value="phd_fam"/>
    <property type="match status" value="1"/>
</dbReference>
<dbReference type="RefSeq" id="WP_264777158.1">
    <property type="nucleotide sequence ID" value="NZ_AP026560.1"/>
</dbReference>
<dbReference type="SUPFAM" id="SSF143120">
    <property type="entry name" value="YefM-like"/>
    <property type="match status" value="1"/>
</dbReference>
<comment type="similarity">
    <text evidence="1 2">Belongs to the phD/YefM antitoxin family.</text>
</comment>
<accession>A0ABN6RDE5</accession>
<name>A0ABN6RDE5_9DEIO</name>
<evidence type="ECO:0000313" key="4">
    <source>
        <dbReference type="Proteomes" id="UP001064971"/>
    </source>
</evidence>